<evidence type="ECO:0000313" key="3">
    <source>
        <dbReference type="Proteomes" id="UP000199513"/>
    </source>
</evidence>
<dbReference type="PANTHER" id="PTHR34107">
    <property type="entry name" value="SLL0198 PROTEIN-RELATED"/>
    <property type="match status" value="1"/>
</dbReference>
<dbReference type="GO" id="GO:0004519">
    <property type="term" value="F:endonuclease activity"/>
    <property type="evidence" value="ECO:0007669"/>
    <property type="project" value="UniProtKB-KW"/>
</dbReference>
<evidence type="ECO:0000259" key="1">
    <source>
        <dbReference type="Pfam" id="PF05685"/>
    </source>
</evidence>
<dbReference type="InterPro" id="IPR012296">
    <property type="entry name" value="Nuclease_put_TT1808"/>
</dbReference>
<gene>
    <name evidence="2" type="ORF">SAMN04488541_10091</name>
</gene>
<keyword evidence="2" id="KW-0540">Nuclease</keyword>
<dbReference type="InterPro" id="IPR011335">
    <property type="entry name" value="Restrct_endonuc-II-like"/>
</dbReference>
<keyword evidence="2" id="KW-0255">Endonuclease</keyword>
<dbReference type="CDD" id="cd06260">
    <property type="entry name" value="DUF820-like"/>
    <property type="match status" value="1"/>
</dbReference>
<feature type="domain" description="Putative restriction endonuclease" evidence="1">
    <location>
        <begin position="59"/>
        <end position="224"/>
    </location>
</feature>
<reference evidence="2 3" key="1">
    <citation type="submission" date="2016-10" db="EMBL/GenBank/DDBJ databases">
        <authorList>
            <person name="de Groot N.N."/>
        </authorList>
    </citation>
    <scope>NUCLEOTIDE SEQUENCE [LARGE SCALE GENOMIC DNA]</scope>
    <source>
        <strain>GEY</strain>
        <strain evidence="3">DSM 9560</strain>
    </source>
</reference>
<dbReference type="AlphaFoldDB" id="A0A1I2E6F7"/>
<dbReference type="Pfam" id="PF05685">
    <property type="entry name" value="Uma2"/>
    <property type="match status" value="1"/>
</dbReference>
<organism evidence="2 3">
    <name type="scientific">Thermoflexibacter ruber</name>
    <dbReference type="NCBI Taxonomy" id="1003"/>
    <lineage>
        <taxon>Bacteria</taxon>
        <taxon>Pseudomonadati</taxon>
        <taxon>Bacteroidota</taxon>
        <taxon>Cytophagia</taxon>
        <taxon>Cytophagales</taxon>
        <taxon>Thermoflexibacteraceae</taxon>
        <taxon>Thermoflexibacter</taxon>
    </lineage>
</organism>
<keyword evidence="3" id="KW-1185">Reference proteome</keyword>
<dbReference type="PANTHER" id="PTHR34107:SF4">
    <property type="entry name" value="SLL1222 PROTEIN"/>
    <property type="match status" value="1"/>
</dbReference>
<dbReference type="STRING" id="1003.SAMN04488541_10091"/>
<accession>A0A1I2E6F7</accession>
<sequence length="229" mass="26673">MPIHMEINTKKFYEKVDLEKLIKGKNYLLLSEQAILFWHEKEQSYVVGKIDPKKRYTQADYEQLPENAPYQLINYQLVYMPSPFNKHQEVSGELHFLIKAYIKNAKLGGRLLYAPADVYFDEGNVYQPDLFFVSEQRKHIVTDKYTYGAPDLVIEILSESTMHQDYEEKMKVYGNYGVIEYWIVNVEKASIEIYHNENGVMQLAEQVAKGSPIQSKVIEGLVINTGEIF</sequence>
<proteinExistence type="predicted"/>
<dbReference type="EMBL" id="FONY01000009">
    <property type="protein sequence ID" value="SFE87860.1"/>
    <property type="molecule type" value="Genomic_DNA"/>
</dbReference>
<dbReference type="Proteomes" id="UP000199513">
    <property type="component" value="Unassembled WGS sequence"/>
</dbReference>
<protein>
    <submittedName>
        <fullName evidence="2">Endonuclease, Uma2 family (Restriction endonuclease fold)</fullName>
    </submittedName>
</protein>
<dbReference type="OrthoDB" id="9808428at2"/>
<dbReference type="Gene3D" id="3.90.1570.10">
    <property type="entry name" value="tt1808, chain A"/>
    <property type="match status" value="1"/>
</dbReference>
<evidence type="ECO:0000313" key="2">
    <source>
        <dbReference type="EMBL" id="SFE87860.1"/>
    </source>
</evidence>
<dbReference type="SUPFAM" id="SSF52980">
    <property type="entry name" value="Restriction endonuclease-like"/>
    <property type="match status" value="1"/>
</dbReference>
<keyword evidence="2" id="KW-0378">Hydrolase</keyword>
<name>A0A1I2E6F7_9BACT</name>
<dbReference type="InterPro" id="IPR008538">
    <property type="entry name" value="Uma2"/>
</dbReference>